<dbReference type="SUPFAM" id="SSF53098">
    <property type="entry name" value="Ribonuclease H-like"/>
    <property type="match status" value="1"/>
</dbReference>
<dbReference type="InterPro" id="IPR036397">
    <property type="entry name" value="RNaseH_sf"/>
</dbReference>
<dbReference type="InterPro" id="IPR034747">
    <property type="entry name" value="EXOI_SH3"/>
</dbReference>
<name>A0A381R160_9ZZZZ</name>
<feature type="domain" description="ExoI C-terminal" evidence="2">
    <location>
        <begin position="358"/>
        <end position="481"/>
    </location>
</feature>
<proteinExistence type="predicted"/>
<evidence type="ECO:0000313" key="3">
    <source>
        <dbReference type="EMBL" id="SUZ83597.1"/>
    </source>
</evidence>
<dbReference type="InterPro" id="IPR012337">
    <property type="entry name" value="RNaseH-like_sf"/>
</dbReference>
<organism evidence="3">
    <name type="scientific">marine metagenome</name>
    <dbReference type="NCBI Taxonomy" id="408172"/>
    <lineage>
        <taxon>unclassified sequences</taxon>
        <taxon>metagenomes</taxon>
        <taxon>ecological metagenomes</taxon>
    </lineage>
</organism>
<gene>
    <name evidence="3" type="ORF">METZ01_LOCUS36451</name>
</gene>
<dbReference type="Gene3D" id="3.30.420.10">
    <property type="entry name" value="Ribonuclease H-like superfamily/Ribonuclease H"/>
    <property type="match status" value="1"/>
</dbReference>
<dbReference type="EMBL" id="UINC01001558">
    <property type="protein sequence ID" value="SUZ83597.1"/>
    <property type="molecule type" value="Genomic_DNA"/>
</dbReference>
<evidence type="ECO:0000259" key="1">
    <source>
        <dbReference type="PROSITE" id="PS51784"/>
    </source>
</evidence>
<sequence length="483" mass="55575">MNTFNYQEYQTLLSSRGMIGLDLETTGINRNIEYERPTSAAILEYSSDLDNPGIIINDKCRLPYHILPDAGALNITNINPLELMNEKLSLFDLVSKIALYLKTHPEKIIATYNGASYDLVILRHSFFSSLYNPYLLSNASEDRIHVDLYNIAQAIYCFEPEKISFHKDVTGKLVLKQELLAVANGIDPGDAHAAMDDVKVLLKLAKLFETNTPNIFFSAIACGNKKRAIDLMTKQLFFNYGDVKYKERLAVKRTPTFICQDPSYSNNLVHFDLSYDPLDYIYFTAEEIANKINRKGSPFFTIKANRSPVILPAEFCTKNNLSKEEATERAETIQNNLGFKENVLLACDINSRKRAEWPRSVYPESQIYDQFIDNHDRLLSEAFLSTENIDKRVEILNQINDPRLIDFGKRIIATEHSDCDPKMRMNFQEFESKRLLTQDEVPWRTLANAWQSLEAEEKKPNINANILKATRNYYNLIEKEIRK</sequence>
<dbReference type="InterPro" id="IPR038649">
    <property type="entry name" value="EXOI_SH3_sf"/>
</dbReference>
<reference evidence="3" key="1">
    <citation type="submission" date="2018-05" db="EMBL/GenBank/DDBJ databases">
        <authorList>
            <person name="Lanie J.A."/>
            <person name="Ng W.-L."/>
            <person name="Kazmierczak K.M."/>
            <person name="Andrzejewski T.M."/>
            <person name="Davidsen T.M."/>
            <person name="Wayne K.J."/>
            <person name="Tettelin H."/>
            <person name="Glass J.I."/>
            <person name="Rusch D."/>
            <person name="Podicherti R."/>
            <person name="Tsui H.-C.T."/>
            <person name="Winkler M.E."/>
        </authorList>
    </citation>
    <scope>NUCLEOTIDE SEQUENCE</scope>
</reference>
<dbReference type="GO" id="GO:0003676">
    <property type="term" value="F:nucleic acid binding"/>
    <property type="evidence" value="ECO:0007669"/>
    <property type="project" value="InterPro"/>
</dbReference>
<feature type="domain" description="ExoI SH3-like" evidence="1">
    <location>
        <begin position="213"/>
        <end position="351"/>
    </location>
</feature>
<dbReference type="Gene3D" id="3.30.1520.20">
    <property type="entry name" value="Exonuclease ExoI, domain 2"/>
    <property type="match status" value="1"/>
</dbReference>
<dbReference type="PROSITE" id="PS51784">
    <property type="entry name" value="EXOI_SH3"/>
    <property type="match status" value="1"/>
</dbReference>
<dbReference type="PROSITE" id="PS51785">
    <property type="entry name" value="EXOI_C"/>
    <property type="match status" value="1"/>
</dbReference>
<evidence type="ECO:0000259" key="2">
    <source>
        <dbReference type="PROSITE" id="PS51785"/>
    </source>
</evidence>
<protein>
    <submittedName>
        <fullName evidence="3">Uncharacterized protein</fullName>
    </submittedName>
</protein>
<dbReference type="InterPro" id="IPR058561">
    <property type="entry name" value="Exonuc_1_C"/>
</dbReference>
<accession>A0A381R160</accession>
<dbReference type="GO" id="GO:0008310">
    <property type="term" value="F:single-stranded DNA 3'-5' DNA exonuclease activity"/>
    <property type="evidence" value="ECO:0007669"/>
    <property type="project" value="InterPro"/>
</dbReference>
<dbReference type="GO" id="GO:0046872">
    <property type="term" value="F:metal ion binding"/>
    <property type="evidence" value="ECO:0007669"/>
    <property type="project" value="UniProtKB-KW"/>
</dbReference>
<dbReference type="GO" id="GO:0006281">
    <property type="term" value="P:DNA repair"/>
    <property type="evidence" value="ECO:0007669"/>
    <property type="project" value="InterPro"/>
</dbReference>
<dbReference type="AlphaFoldDB" id="A0A381R160"/>